<evidence type="ECO:0000313" key="5">
    <source>
        <dbReference type="Proteomes" id="UP000177230"/>
    </source>
</evidence>
<gene>
    <name evidence="4" type="ORF">A2024_00440</name>
</gene>
<dbReference type="InterPro" id="IPR043726">
    <property type="entry name" value="LiaI-LiaF-like_TM1"/>
</dbReference>
<feature type="domain" description="YvlB/LiaX N-terminal" evidence="3">
    <location>
        <begin position="81"/>
        <end position="105"/>
    </location>
</feature>
<feature type="domain" description="LiaI-LiaF-like transmembrane region" evidence="2">
    <location>
        <begin position="12"/>
        <end position="54"/>
    </location>
</feature>
<dbReference type="AlphaFoldDB" id="A0A1F5R4P2"/>
<dbReference type="Pfam" id="PF22746">
    <property type="entry name" value="SHOCT-like_DUF2089-C"/>
    <property type="match status" value="1"/>
</dbReference>
<dbReference type="Pfam" id="PF18917">
    <property type="entry name" value="LiaI-LiaF-like_TM1"/>
    <property type="match status" value="1"/>
</dbReference>
<proteinExistence type="predicted"/>
<dbReference type="Proteomes" id="UP000177230">
    <property type="component" value="Unassembled WGS sequence"/>
</dbReference>
<feature type="transmembrane region" description="Helical" evidence="1">
    <location>
        <begin position="12"/>
        <end position="37"/>
    </location>
</feature>
<name>A0A1F5R4P2_9BACT</name>
<evidence type="ECO:0000259" key="3">
    <source>
        <dbReference type="Pfam" id="PF22746"/>
    </source>
</evidence>
<sequence length="105" mass="12152">MFCFYENRPRKLLWGLFWLALGAFLLLSNYGVIGYQFSFSRDWPILLIAWGIMKIIDTLAWRKGKKDHITVLQSEGDSQSRAQILKAVEDGQMSAEEAARRLKNL</sequence>
<protein>
    <submittedName>
        <fullName evidence="4">Uncharacterized protein</fullName>
    </submittedName>
</protein>
<evidence type="ECO:0000256" key="1">
    <source>
        <dbReference type="SAM" id="Phobius"/>
    </source>
</evidence>
<keyword evidence="1" id="KW-0472">Membrane</keyword>
<evidence type="ECO:0000313" key="4">
    <source>
        <dbReference type="EMBL" id="OGF09396.1"/>
    </source>
</evidence>
<dbReference type="EMBL" id="MFFM01000041">
    <property type="protein sequence ID" value="OGF09396.1"/>
    <property type="molecule type" value="Genomic_DNA"/>
</dbReference>
<dbReference type="InterPro" id="IPR053959">
    <property type="entry name" value="YvlB/LiaX_N"/>
</dbReference>
<evidence type="ECO:0000259" key="2">
    <source>
        <dbReference type="Pfam" id="PF18917"/>
    </source>
</evidence>
<comment type="caution">
    <text evidence="4">The sequence shown here is derived from an EMBL/GenBank/DDBJ whole genome shotgun (WGS) entry which is preliminary data.</text>
</comment>
<keyword evidence="1" id="KW-0812">Transmembrane</keyword>
<organism evidence="4 5">
    <name type="scientific">Candidatus Edwardsbacteria bacterium GWF2_54_11</name>
    <dbReference type="NCBI Taxonomy" id="1817851"/>
    <lineage>
        <taxon>Bacteria</taxon>
        <taxon>Candidatus Edwardsiibacteriota</taxon>
    </lineage>
</organism>
<feature type="transmembrane region" description="Helical" evidence="1">
    <location>
        <begin position="43"/>
        <end position="61"/>
    </location>
</feature>
<accession>A0A1F5R4P2</accession>
<reference evidence="4 5" key="1">
    <citation type="journal article" date="2016" name="Nat. Commun.">
        <title>Thousands of microbial genomes shed light on interconnected biogeochemical processes in an aquifer system.</title>
        <authorList>
            <person name="Anantharaman K."/>
            <person name="Brown C.T."/>
            <person name="Hug L.A."/>
            <person name="Sharon I."/>
            <person name="Castelle C.J."/>
            <person name="Probst A.J."/>
            <person name="Thomas B.C."/>
            <person name="Singh A."/>
            <person name="Wilkins M.J."/>
            <person name="Karaoz U."/>
            <person name="Brodie E.L."/>
            <person name="Williams K.H."/>
            <person name="Hubbard S.S."/>
            <person name="Banfield J.F."/>
        </authorList>
    </citation>
    <scope>NUCLEOTIDE SEQUENCE [LARGE SCALE GENOMIC DNA]</scope>
</reference>
<keyword evidence="1" id="KW-1133">Transmembrane helix</keyword>